<evidence type="ECO:0000313" key="3">
    <source>
        <dbReference type="Proteomes" id="UP000002164"/>
    </source>
</evidence>
<dbReference type="KEGG" id="lsp:Bsph_2914"/>
<dbReference type="Proteomes" id="UP000002164">
    <property type="component" value="Chromosome"/>
</dbReference>
<gene>
    <name evidence="2" type="ordered locus">Bsph_2914</name>
</gene>
<accession>B1HND3</accession>
<dbReference type="InterPro" id="IPR016181">
    <property type="entry name" value="Acyl_CoA_acyltransferase"/>
</dbReference>
<evidence type="ECO:0000259" key="1">
    <source>
        <dbReference type="PROSITE" id="PS51186"/>
    </source>
</evidence>
<dbReference type="EnsemblBacteria" id="ACA40443">
    <property type="protein sequence ID" value="ACA40443"/>
    <property type="gene ID" value="Bsph_2914"/>
</dbReference>
<feature type="domain" description="N-acetyltransferase" evidence="1">
    <location>
        <begin position="145"/>
        <end position="283"/>
    </location>
</feature>
<dbReference type="SUPFAM" id="SSF55729">
    <property type="entry name" value="Acyl-CoA N-acyltransferases (Nat)"/>
    <property type="match status" value="1"/>
</dbReference>
<protein>
    <submittedName>
        <fullName evidence="2">Acetyltransferase, GNAT family</fullName>
    </submittedName>
</protein>
<dbReference type="HOGENOM" id="CLU_079365_0_0_9"/>
<sequence>MVLINRLINGKIFNRKNLIHIGGSLMDKNELISLFHKELRQEAHVQGYIREETEHVVRHISQFGEKGFIISSNVTEGNVIEIIKNELNYFSNFEQDFEWKVYSYDKPDSLKDILKQEGFTIEDPEALMVLKLDNQHPLLIHDQHIDIKEITDEQGIQDIIVLEDTIWNASHAELGERLWRDKQNNPDSLYLYGIYEDGLLVSAAWMYLEKNSSFASLWGGSTLPLSRGKGYYTALLATRAKKAYENGHPFLTVDASPMSRPILEKCGFLCLAYSYGCQSPSTK</sequence>
<name>B1HND3_LYSSC</name>
<keyword evidence="2" id="KW-0808">Transferase</keyword>
<dbReference type="AlphaFoldDB" id="B1HND3"/>
<dbReference type="Gene3D" id="3.40.630.30">
    <property type="match status" value="1"/>
</dbReference>
<organism evidence="2 3">
    <name type="scientific">Lysinibacillus sphaericus (strain C3-41)</name>
    <dbReference type="NCBI Taxonomy" id="444177"/>
    <lineage>
        <taxon>Bacteria</taxon>
        <taxon>Bacillati</taxon>
        <taxon>Bacillota</taxon>
        <taxon>Bacilli</taxon>
        <taxon>Bacillales</taxon>
        <taxon>Bacillaceae</taxon>
        <taxon>Lysinibacillus</taxon>
    </lineage>
</organism>
<reference evidence="2 3" key="1">
    <citation type="journal article" date="2008" name="J. Bacteriol.">
        <title>Complete genome sequence of the mosquitocidal bacterium Bacillus sphaericus C3-41 and comparison with those of closely related Bacillus species.</title>
        <authorList>
            <person name="Hu X."/>
            <person name="Fan W."/>
            <person name="Han B."/>
            <person name="Liu H."/>
            <person name="Zheng D."/>
            <person name="Li Q."/>
            <person name="Dong W."/>
            <person name="Yan J."/>
            <person name="Gao M."/>
            <person name="Berry C."/>
            <person name="Yuan Z."/>
        </authorList>
    </citation>
    <scope>NUCLEOTIDE SEQUENCE [LARGE SCALE GENOMIC DNA]</scope>
    <source>
        <strain evidence="2 3">C3-41</strain>
    </source>
</reference>
<dbReference type="EMBL" id="CP000817">
    <property type="protein sequence ID" value="ACA40443.1"/>
    <property type="molecule type" value="Genomic_DNA"/>
</dbReference>
<dbReference type="GO" id="GO:0016747">
    <property type="term" value="F:acyltransferase activity, transferring groups other than amino-acyl groups"/>
    <property type="evidence" value="ECO:0007669"/>
    <property type="project" value="InterPro"/>
</dbReference>
<evidence type="ECO:0000313" key="2">
    <source>
        <dbReference type="EMBL" id="ACA40443.1"/>
    </source>
</evidence>
<dbReference type="PROSITE" id="PS51186">
    <property type="entry name" value="GNAT"/>
    <property type="match status" value="1"/>
</dbReference>
<proteinExistence type="predicted"/>
<dbReference type="InterPro" id="IPR000182">
    <property type="entry name" value="GNAT_dom"/>
</dbReference>